<dbReference type="Pfam" id="PF26254">
    <property type="entry name" value="Ig_TRAPPC9-Trs120_1st"/>
    <property type="match status" value="1"/>
</dbReference>
<evidence type="ECO:0000256" key="1">
    <source>
        <dbReference type="ARBA" id="ARBA00008459"/>
    </source>
</evidence>
<feature type="domain" description="BHLH" evidence="4">
    <location>
        <begin position="164"/>
        <end position="225"/>
    </location>
</feature>
<dbReference type="InterPro" id="IPR058568">
    <property type="entry name" value="Ig_TRAPPC9_Trs120_4th"/>
</dbReference>
<protein>
    <recommendedName>
        <fullName evidence="4">BHLH domain-containing protein</fullName>
    </recommendedName>
</protein>
<reference evidence="5" key="1">
    <citation type="submission" date="2020-11" db="EMBL/GenBank/DDBJ databases">
        <authorList>
            <person name="Tran Van P."/>
        </authorList>
    </citation>
    <scope>NUCLEOTIDE SEQUENCE</scope>
</reference>
<dbReference type="GO" id="GO:0046983">
    <property type="term" value="F:protein dimerization activity"/>
    <property type="evidence" value="ECO:0007669"/>
    <property type="project" value="InterPro"/>
</dbReference>
<evidence type="ECO:0000259" key="4">
    <source>
        <dbReference type="PROSITE" id="PS50888"/>
    </source>
</evidence>
<dbReference type="InterPro" id="IPR036638">
    <property type="entry name" value="HLH_DNA-bd_sf"/>
</dbReference>
<dbReference type="EMBL" id="OB792768">
    <property type="protein sequence ID" value="CAD7424231.1"/>
    <property type="molecule type" value="Genomic_DNA"/>
</dbReference>
<feature type="coiled-coil region" evidence="2">
    <location>
        <begin position="239"/>
        <end position="266"/>
    </location>
</feature>
<dbReference type="GO" id="GO:0005802">
    <property type="term" value="C:trans-Golgi network"/>
    <property type="evidence" value="ECO:0007669"/>
    <property type="project" value="TreeGrafter"/>
</dbReference>
<dbReference type="InterPro" id="IPR011598">
    <property type="entry name" value="bHLH_dom"/>
</dbReference>
<keyword evidence="2" id="KW-0175">Coiled coil</keyword>
<comment type="similarity">
    <text evidence="1">Belongs to the NIBP family.</text>
</comment>
<gene>
    <name evidence="5" type="ORF">TMSB3V08_LOCUS1189</name>
</gene>
<organism evidence="5">
    <name type="scientific">Timema monikensis</name>
    <dbReference type="NCBI Taxonomy" id="170555"/>
    <lineage>
        <taxon>Eukaryota</taxon>
        <taxon>Metazoa</taxon>
        <taxon>Ecdysozoa</taxon>
        <taxon>Arthropoda</taxon>
        <taxon>Hexapoda</taxon>
        <taxon>Insecta</taxon>
        <taxon>Pterygota</taxon>
        <taxon>Neoptera</taxon>
        <taxon>Polyneoptera</taxon>
        <taxon>Phasmatodea</taxon>
        <taxon>Timematodea</taxon>
        <taxon>Timematoidea</taxon>
        <taxon>Timematidae</taxon>
        <taxon>Timema</taxon>
    </lineage>
</organism>
<feature type="region of interest" description="Disordered" evidence="3">
    <location>
        <begin position="1"/>
        <end position="29"/>
    </location>
</feature>
<dbReference type="SUPFAM" id="SSF47459">
    <property type="entry name" value="HLH, helix-loop-helix DNA-binding domain"/>
    <property type="match status" value="1"/>
</dbReference>
<accession>A0A7R9HL66</accession>
<sequence length="1409" mass="156648">MDMLDHSLESSQDPDGEGSNSSVLGDSKELISTQSLTIVEEDGSMGSGEEQSVVELAHQQALLDGDDDVQYQFRSGDGGTVTYRIVQVGPPAEPVDPIPQIVSAPPGFTPGASVQQVIASPINGGQFYVINPQDVFTSQSSRSLAPRSNIQIESTRGSATRDDRRRATHNEVERRRRDKINNWILKLSKIIPDCTAESAKTAQVSFEGQSKGGILAKACEYIMELRSSNQRLSECLKDNERLIMDLDLLRQQNEELKRNNSLLRTQLSQHGIIPSTDLMMRSSVSVILSSPIPDSNMSHPDYEQTAHDHAAILVLVKHTGEQSKHKSVGRILERVSRVSQTKVTDCSGVPRDISARFVRDYPVENNDWGDYQTHRRLLGLITVGRLVMVRVEAHVTEFYDQTRTRPEPKRKYDTQTELNELCRVHESLKVKYSSTLYDSRCVLIGPPESEPSSFPTPSNFKARALRYHDGEACVQLEGQITEFLSSLFWVLESKRLERSREKVDKVSLLLAPFEKKDFVGLDLESRVNRKRCIGRMTKHLGDLSLQAGLPAEALSHYSSAVDILKAVNDWLWLGSAYEGLCAASVVIMYPNSSKSYPLQRNSSLQEGRPRSSTVSTNSLPSGLVPLAQEEQDLHNVLSPEDISKRYRESIIHYSKYQNAGIIETEASFKAARVAVEQNWTLQAASFLQNVVFINLTLNEIEKAASFCRRLAATRYVSAQNSQPDWGQCYQLMLQALTGHSISLDPTEFRKGGPRGWPCLQVQLLQELVVAARRTGLSALATRHATFLLQALWSHLNPPERRDLAIQLQALAAQCEGAPVPLVLQSGAVIPPVNLTHLPQIRSFALQNLPPQLRPQKIEKIKEDSGPFLFTPIHFGSLERRGKTDNSKMDFLWVEGDPCEVHLELCNPLPFELKVSNMRLVTSGVVFESLPSSLSLPPDSGPHTVTLSGVPKEVGELQIQGYSTHTLGVKSNCRLRHMPGFPHPHYTVEVIPTLPLLQVSTSLPKQLSPSDIASCISLYAGESAECSVVLNNVGTTPVDLLEVSVESGFDSSQVFQWSHDNLQAQLPLLPGASASFTLYLNSMHEFLAPASYFEHGQYRSINRLITLAVDWTADHWEIRIWEQWQVSQQSCILSSSSGQVLEPFFGKGNQDMLLEGHLNLSYSGGAAQRSGYCRVNVANLTSEELELHYTPSKFILIEGLESCRIPVPVDRCPLSKLTKLYHAGGALSAEDRMELDTVCSEHIASLVDLRWNIPVSNRSGRLPLRGLSLSPDMLDLVRMSPLQWDVCVNSRAVKPQEELNVLAGQSLQLSVCVHNFLERALLQVMIEVQFYQDHQNGVNNYRLETRMASAGATKVIVPELKEQGGAKHECCVVFFTPGQYKVDIQCSSLVSDISHTWRFIPPIAVTVVDS</sequence>
<dbReference type="Pfam" id="PF08626">
    <property type="entry name" value="TRAPPC9-Trs120"/>
    <property type="match status" value="1"/>
</dbReference>
<dbReference type="Pfam" id="PF00010">
    <property type="entry name" value="HLH"/>
    <property type="match status" value="1"/>
</dbReference>
<dbReference type="SMART" id="SM00353">
    <property type="entry name" value="HLH"/>
    <property type="match status" value="1"/>
</dbReference>
<dbReference type="InterPro" id="IPR058563">
    <property type="entry name" value="Trs120_TRAPPC9_N"/>
</dbReference>
<evidence type="ECO:0000313" key="5">
    <source>
        <dbReference type="EMBL" id="CAD7424231.1"/>
    </source>
</evidence>
<feature type="compositionally biased region" description="Polar residues" evidence="3">
    <location>
        <begin position="9"/>
        <end position="29"/>
    </location>
</feature>
<dbReference type="Pfam" id="PF26283">
    <property type="entry name" value="Ig_TRAPPC9-Trs120_4th"/>
    <property type="match status" value="1"/>
</dbReference>
<dbReference type="PROSITE" id="PS50888">
    <property type="entry name" value="BHLH"/>
    <property type="match status" value="1"/>
</dbReference>
<feature type="region of interest" description="Disordered" evidence="3">
    <location>
        <begin position="596"/>
        <end position="619"/>
    </location>
</feature>
<feature type="compositionally biased region" description="Basic and acidic residues" evidence="3">
    <location>
        <begin position="159"/>
        <end position="173"/>
    </location>
</feature>
<name>A0A7R9HL66_9NEOP</name>
<dbReference type="PANTHER" id="PTHR21512:SF5">
    <property type="entry name" value="TRAFFICKING PROTEIN PARTICLE COMPLEX SUBUNIT 9"/>
    <property type="match status" value="1"/>
</dbReference>
<dbReference type="InterPro" id="IPR013935">
    <property type="entry name" value="Trs120_TRAPPC9"/>
</dbReference>
<feature type="region of interest" description="Disordered" evidence="3">
    <location>
        <begin position="140"/>
        <end position="173"/>
    </location>
</feature>
<dbReference type="InterPro" id="IPR058565">
    <property type="entry name" value="Ig_TRAPPC9_Trs120_1st"/>
</dbReference>
<proteinExistence type="inferred from homology"/>
<dbReference type="PANTHER" id="PTHR21512">
    <property type="entry name" value="TRAFFICKING PROTEIN PARTICLE COMPLEX SUBUNIT 9"/>
    <property type="match status" value="1"/>
</dbReference>
<evidence type="ECO:0000256" key="2">
    <source>
        <dbReference type="SAM" id="Coils"/>
    </source>
</evidence>
<evidence type="ECO:0000256" key="3">
    <source>
        <dbReference type="SAM" id="MobiDB-lite"/>
    </source>
</evidence>
<feature type="compositionally biased region" description="Polar residues" evidence="3">
    <location>
        <begin position="140"/>
        <end position="158"/>
    </location>
</feature>
<dbReference type="Gene3D" id="4.10.280.10">
    <property type="entry name" value="Helix-loop-helix DNA-binding domain"/>
    <property type="match status" value="1"/>
</dbReference>